<name>A0A445B645_ARAHY</name>
<dbReference type="AlphaFoldDB" id="A0A445B645"/>
<gene>
    <name evidence="1" type="ORF">Ahy_A10g048879</name>
</gene>
<dbReference type="PANTHER" id="PTHR43327">
    <property type="entry name" value="STOMATIN-LIKE PROTEIN 2, MITOCHONDRIAL"/>
    <property type="match status" value="1"/>
</dbReference>
<comment type="caution">
    <text evidence="1">The sequence shown here is derived from an EMBL/GenBank/DDBJ whole genome shotgun (WGS) entry which is preliminary data.</text>
</comment>
<accession>A0A445B645</accession>
<dbReference type="InterPro" id="IPR050710">
    <property type="entry name" value="Band7/mec-2_domain"/>
</dbReference>
<dbReference type="Gene3D" id="3.30.479.30">
    <property type="entry name" value="Band 7 domain"/>
    <property type="match status" value="1"/>
</dbReference>
<dbReference type="PANTHER" id="PTHR43327:SF10">
    <property type="entry name" value="STOMATIN-LIKE PROTEIN 2, MITOCHONDRIAL"/>
    <property type="match status" value="1"/>
</dbReference>
<sequence length="112" mass="12850">MATTIWRTNSARNAVRYFTQLSRQSHLTHRTASSPSLPSRFSSLRHFRSSRDPISRLFHIVDPKLASYGVENPIYAVIQLAQTTMRSELGKITLDKTFEERDTLNKKIVVSN</sequence>
<organism evidence="1 2">
    <name type="scientific">Arachis hypogaea</name>
    <name type="common">Peanut</name>
    <dbReference type="NCBI Taxonomy" id="3818"/>
    <lineage>
        <taxon>Eukaryota</taxon>
        <taxon>Viridiplantae</taxon>
        <taxon>Streptophyta</taxon>
        <taxon>Embryophyta</taxon>
        <taxon>Tracheophyta</taxon>
        <taxon>Spermatophyta</taxon>
        <taxon>Magnoliopsida</taxon>
        <taxon>eudicotyledons</taxon>
        <taxon>Gunneridae</taxon>
        <taxon>Pentapetalae</taxon>
        <taxon>rosids</taxon>
        <taxon>fabids</taxon>
        <taxon>Fabales</taxon>
        <taxon>Fabaceae</taxon>
        <taxon>Papilionoideae</taxon>
        <taxon>50 kb inversion clade</taxon>
        <taxon>dalbergioids sensu lato</taxon>
        <taxon>Dalbergieae</taxon>
        <taxon>Pterocarpus clade</taxon>
        <taxon>Arachis</taxon>
    </lineage>
</organism>
<dbReference type="GO" id="GO:0007005">
    <property type="term" value="P:mitochondrion organization"/>
    <property type="evidence" value="ECO:0007669"/>
    <property type="project" value="TreeGrafter"/>
</dbReference>
<dbReference type="GO" id="GO:0005739">
    <property type="term" value="C:mitochondrion"/>
    <property type="evidence" value="ECO:0007669"/>
    <property type="project" value="TreeGrafter"/>
</dbReference>
<protein>
    <submittedName>
        <fullName evidence="1">Uncharacterized protein</fullName>
    </submittedName>
</protein>
<dbReference type="Proteomes" id="UP000289738">
    <property type="component" value="Chromosome A10"/>
</dbReference>
<keyword evidence="2" id="KW-1185">Reference proteome</keyword>
<dbReference type="InterPro" id="IPR036013">
    <property type="entry name" value="Band_7/SPFH_dom_sf"/>
</dbReference>
<proteinExistence type="predicted"/>
<dbReference type="SUPFAM" id="SSF117892">
    <property type="entry name" value="Band 7/SPFH domain"/>
    <property type="match status" value="1"/>
</dbReference>
<dbReference type="EMBL" id="SDMP01000010">
    <property type="protein sequence ID" value="RYR34149.1"/>
    <property type="molecule type" value="Genomic_DNA"/>
</dbReference>
<evidence type="ECO:0000313" key="1">
    <source>
        <dbReference type="EMBL" id="RYR34149.1"/>
    </source>
</evidence>
<reference evidence="1 2" key="1">
    <citation type="submission" date="2019-01" db="EMBL/GenBank/DDBJ databases">
        <title>Sequencing of cultivated peanut Arachis hypogaea provides insights into genome evolution and oil improvement.</title>
        <authorList>
            <person name="Chen X."/>
        </authorList>
    </citation>
    <scope>NUCLEOTIDE SEQUENCE [LARGE SCALE GENOMIC DNA]</scope>
    <source>
        <strain evidence="2">cv. Fuhuasheng</strain>
        <tissue evidence="1">Leaves</tissue>
    </source>
</reference>
<evidence type="ECO:0000313" key="2">
    <source>
        <dbReference type="Proteomes" id="UP000289738"/>
    </source>
</evidence>